<keyword evidence="2" id="KW-1185">Reference proteome</keyword>
<dbReference type="EMBL" id="JBBKAR010000045">
    <property type="protein sequence ID" value="MEJ8305748.1"/>
    <property type="molecule type" value="Genomic_DNA"/>
</dbReference>
<gene>
    <name evidence="1" type="ORF">WKI47_17705</name>
</gene>
<accession>A0ACC6PG20</accession>
<protein>
    <submittedName>
        <fullName evidence="1">ABC transporter permease</fullName>
    </submittedName>
</protein>
<dbReference type="Proteomes" id="UP001380953">
    <property type="component" value="Unassembled WGS sequence"/>
</dbReference>
<name>A0ACC6PG20_9BACL</name>
<sequence>MLHLVKLELKKGSLRGYVYGALIAYAAIAGLLMLMYFIKDDPSAAPAFRTQAEMLSIVNTIVCATFIVYSSALLSKLVISEFKDHTMTLLFTYPISRKQLIFAKLSIVFVWCFVAIVLGNVLLDALLLGVNHFVGDVAPTTLTTADLLRQFGYVTLQAVGAAGMSLLPLVIGLPRRSVSATIVSSIFIVSIVSSNNFGFSLSSIIAIPLSLAAIGIIGAYLSFRNIDRADVA</sequence>
<reference evidence="1" key="1">
    <citation type="submission" date="2024-03" db="EMBL/GenBank/DDBJ databases">
        <title>Whole genome sequecning of epiphytes from Marcgravia umbellata leaves.</title>
        <authorList>
            <person name="Kumar G."/>
            <person name="Savka M.A."/>
        </authorList>
    </citation>
    <scope>NUCLEOTIDE SEQUENCE</scope>
    <source>
        <strain evidence="1">RIT_BL5</strain>
    </source>
</reference>
<organism evidence="1 2">
    <name type="scientific">Saccharibacillus sacchari</name>
    <dbReference type="NCBI Taxonomy" id="456493"/>
    <lineage>
        <taxon>Bacteria</taxon>
        <taxon>Bacillati</taxon>
        <taxon>Bacillota</taxon>
        <taxon>Bacilli</taxon>
        <taxon>Bacillales</taxon>
        <taxon>Paenibacillaceae</taxon>
        <taxon>Saccharibacillus</taxon>
    </lineage>
</organism>
<comment type="caution">
    <text evidence="1">The sequence shown here is derived from an EMBL/GenBank/DDBJ whole genome shotgun (WGS) entry which is preliminary data.</text>
</comment>
<evidence type="ECO:0000313" key="1">
    <source>
        <dbReference type="EMBL" id="MEJ8305748.1"/>
    </source>
</evidence>
<evidence type="ECO:0000313" key="2">
    <source>
        <dbReference type="Proteomes" id="UP001380953"/>
    </source>
</evidence>
<proteinExistence type="predicted"/>